<dbReference type="PANTHER" id="PTHR46082:SF6">
    <property type="entry name" value="AAA+ ATPASE DOMAIN-CONTAINING PROTEIN-RELATED"/>
    <property type="match status" value="1"/>
</dbReference>
<organism evidence="2 3">
    <name type="scientific">Penicillium chrysogenum</name>
    <name type="common">Penicillium notatum</name>
    <dbReference type="NCBI Taxonomy" id="5076"/>
    <lineage>
        <taxon>Eukaryota</taxon>
        <taxon>Fungi</taxon>
        <taxon>Dikarya</taxon>
        <taxon>Ascomycota</taxon>
        <taxon>Pezizomycotina</taxon>
        <taxon>Eurotiomycetes</taxon>
        <taxon>Eurotiomycetidae</taxon>
        <taxon>Eurotiales</taxon>
        <taxon>Aspergillaceae</taxon>
        <taxon>Penicillium</taxon>
        <taxon>Penicillium chrysogenum species complex</taxon>
    </lineage>
</organism>
<dbReference type="PANTHER" id="PTHR46082">
    <property type="entry name" value="ATP/GTP-BINDING PROTEIN-RELATED"/>
    <property type="match status" value="1"/>
</dbReference>
<name>A0ABQ8WA62_PENCH</name>
<reference evidence="2 3" key="1">
    <citation type="journal article" date="2023" name="IMA Fungus">
        <title>Comparative genomic study of the Penicillium genus elucidates a diverse pangenome and 15 lateral gene transfer events.</title>
        <authorList>
            <person name="Petersen C."/>
            <person name="Sorensen T."/>
            <person name="Nielsen M.R."/>
            <person name="Sondergaard T.E."/>
            <person name="Sorensen J.L."/>
            <person name="Fitzpatrick D.A."/>
            <person name="Frisvad J.C."/>
            <person name="Nielsen K.L."/>
        </authorList>
    </citation>
    <scope>NUCLEOTIDE SEQUENCE [LARGE SCALE GENOMIC DNA]</scope>
    <source>
        <strain evidence="2 3">IBT 3361</strain>
    </source>
</reference>
<protein>
    <recommendedName>
        <fullName evidence="1">Protein kinase domain-containing protein</fullName>
    </recommendedName>
</protein>
<keyword evidence="3" id="KW-1185">Reference proteome</keyword>
<evidence type="ECO:0000313" key="2">
    <source>
        <dbReference type="EMBL" id="KAJ5260787.1"/>
    </source>
</evidence>
<proteinExistence type="predicted"/>
<accession>A0ABQ8WA62</accession>
<evidence type="ECO:0000313" key="3">
    <source>
        <dbReference type="Proteomes" id="UP001220256"/>
    </source>
</evidence>
<dbReference type="PROSITE" id="PS50011">
    <property type="entry name" value="PROTEIN_KINASE_DOM"/>
    <property type="match status" value="1"/>
</dbReference>
<dbReference type="Proteomes" id="UP001220256">
    <property type="component" value="Unassembled WGS sequence"/>
</dbReference>
<dbReference type="InterPro" id="IPR053137">
    <property type="entry name" value="NLR-like"/>
</dbReference>
<gene>
    <name evidence="2" type="ORF">N7505_009137</name>
</gene>
<dbReference type="EMBL" id="JAPVEB010000007">
    <property type="protein sequence ID" value="KAJ5260787.1"/>
    <property type="molecule type" value="Genomic_DNA"/>
</dbReference>
<sequence>MAQIPDLIRDSKLETYFLPDCTVETVHRFQESDSASGQRLVTRLEHWRRQRRVGNGGFGTVWLEECIKAGRPGGTQDGTVRAVKQIDMDTRFGSIDYNRELEAIAKFSHSRYERCFVKSFGWYEGPGQLFIAMEYLETGDLFAYLYQKPLPPLPEAEAKEIAYQILDGMCMMHENGFAHRDLKPNNILIKAHPPDKWWIKLADFGITKRIEESHGQSTTIKGTPRYFAPEIWGFVERGSAYAIDIWAVGEIVFEILTKKPAFATPGLLAGYKAKQDFPVIMLTDAGVSQPGVDFVLSLMCPRPNDRMTATSAISDAWIQSPMLQPLGSTKAIEGEPRVSSPATIMTEVSTSWTTRTYSKAPGDVSHDMPGSTTTVELVNAAQDKTIAPQGKSKIHSSLGTRVPVIMQGQGQVKTPEFRPVEFRSQHQTGLSLYYQKRYKEAETMFREALQGREKTLGPNHEDTLNSTHRLGLTLYYQKRYKEAEIEFRRALQGREKLLGPYHGDTLYSAHSPGLSLYRQECYEEAETVFRQALQGRDRVLGHNHEETLSSTHWLGLSLYYQKRYKEAEIEFRRALQGREETLGYDHKDTLYSANQLAMSLYDQDQYKEAETMSRRALEGREKLLGHDNEETLNSAHRLGLTLYYQKQYKVAAPMFRRALLGREKTLGYDHRHTLYSAYWLGLSLYYQKRYKEAETMLRRTLQGREKTLGHDHEETVNARECMDKAHARALGL</sequence>
<dbReference type="Pfam" id="PF13424">
    <property type="entry name" value="TPR_12"/>
    <property type="match status" value="3"/>
</dbReference>
<dbReference type="SUPFAM" id="SSF56112">
    <property type="entry name" value="Protein kinase-like (PK-like)"/>
    <property type="match status" value="1"/>
</dbReference>
<dbReference type="InterPro" id="IPR008271">
    <property type="entry name" value="Ser/Thr_kinase_AS"/>
</dbReference>
<dbReference type="InterPro" id="IPR000719">
    <property type="entry name" value="Prot_kinase_dom"/>
</dbReference>
<evidence type="ECO:0000259" key="1">
    <source>
        <dbReference type="PROSITE" id="PS50011"/>
    </source>
</evidence>
<dbReference type="SUPFAM" id="SSF48452">
    <property type="entry name" value="TPR-like"/>
    <property type="match status" value="2"/>
</dbReference>
<dbReference type="Gene3D" id="1.10.510.10">
    <property type="entry name" value="Transferase(Phosphotransferase) domain 1"/>
    <property type="match status" value="1"/>
</dbReference>
<dbReference type="InterPro" id="IPR011990">
    <property type="entry name" value="TPR-like_helical_dom_sf"/>
</dbReference>
<dbReference type="InterPro" id="IPR011009">
    <property type="entry name" value="Kinase-like_dom_sf"/>
</dbReference>
<dbReference type="Gene3D" id="1.25.40.10">
    <property type="entry name" value="Tetratricopeptide repeat domain"/>
    <property type="match status" value="2"/>
</dbReference>
<dbReference type="Pfam" id="PF00069">
    <property type="entry name" value="Pkinase"/>
    <property type="match status" value="1"/>
</dbReference>
<dbReference type="Pfam" id="PF13374">
    <property type="entry name" value="TPR_10"/>
    <property type="match status" value="1"/>
</dbReference>
<dbReference type="PROSITE" id="PS00108">
    <property type="entry name" value="PROTEIN_KINASE_ST"/>
    <property type="match status" value="1"/>
</dbReference>
<comment type="caution">
    <text evidence="2">The sequence shown here is derived from an EMBL/GenBank/DDBJ whole genome shotgun (WGS) entry which is preliminary data.</text>
</comment>
<dbReference type="SMART" id="SM00220">
    <property type="entry name" value="S_TKc"/>
    <property type="match status" value="1"/>
</dbReference>
<feature type="domain" description="Protein kinase" evidence="1">
    <location>
        <begin position="47"/>
        <end position="318"/>
    </location>
</feature>